<dbReference type="PANTHER" id="PTHR30105">
    <property type="entry name" value="UNCHARACTERIZED YIBQ-RELATED"/>
    <property type="match status" value="1"/>
</dbReference>
<evidence type="ECO:0000313" key="1">
    <source>
        <dbReference type="EMBL" id="MDP8084652.1"/>
    </source>
</evidence>
<gene>
    <name evidence="1" type="ORF">QJT92_01720</name>
    <name evidence="2" type="ORF">QJU97_07210</name>
</gene>
<dbReference type="PANTHER" id="PTHR30105:SF2">
    <property type="entry name" value="DIVERGENT POLYSACCHARIDE DEACETYLASE SUPERFAMILY"/>
    <property type="match status" value="1"/>
</dbReference>
<dbReference type="InterPro" id="IPR011330">
    <property type="entry name" value="Glyco_hydro/deAcase_b/a-brl"/>
</dbReference>
<dbReference type="Gene3D" id="3.20.20.370">
    <property type="entry name" value="Glycoside hydrolase/deacetylase"/>
    <property type="match status" value="1"/>
</dbReference>
<evidence type="ECO:0000313" key="2">
    <source>
        <dbReference type="EMBL" id="MDP8175241.1"/>
    </source>
</evidence>
<organism evidence="2 4">
    <name type="scientific">Phocoenobacter skyensis</name>
    <dbReference type="NCBI Taxonomy" id="97481"/>
    <lineage>
        <taxon>Bacteria</taxon>
        <taxon>Pseudomonadati</taxon>
        <taxon>Pseudomonadota</taxon>
        <taxon>Gammaproteobacteria</taxon>
        <taxon>Pasteurellales</taxon>
        <taxon>Pasteurellaceae</taxon>
        <taxon>Phocoenobacter</taxon>
    </lineage>
</organism>
<dbReference type="Proteomes" id="UP001224812">
    <property type="component" value="Unassembled WGS sequence"/>
</dbReference>
<reference evidence="1 3" key="1">
    <citation type="journal article" date="2023" name="Front. Microbiol.">
        <title>Phylogeography and host specificity of Pasteurellaceae pathogenic to sea-farmed fish in the north-east Atlantic.</title>
        <authorList>
            <person name="Gulla S."/>
            <person name="Colquhoun D.J."/>
            <person name="Olsen A.B."/>
            <person name="Spilsberg B."/>
            <person name="Lagesen K."/>
            <person name="Aakesson C.P."/>
            <person name="Strom S."/>
            <person name="Manji F."/>
            <person name="Birkbeck T.H."/>
            <person name="Nilsen H.K."/>
        </authorList>
    </citation>
    <scope>NUCLEOTIDE SEQUENCE [LARGE SCALE GENOMIC DNA]</scope>
    <source>
        <strain evidence="1 3">VIO11850</strain>
    </source>
</reference>
<evidence type="ECO:0000313" key="3">
    <source>
        <dbReference type="Proteomes" id="UP001224812"/>
    </source>
</evidence>
<protein>
    <submittedName>
        <fullName evidence="2">Divergent polysaccharide deacetylase family protein</fullName>
    </submittedName>
</protein>
<dbReference type="AlphaFoldDB" id="A0AAJ6NEC5"/>
<dbReference type="SUPFAM" id="SSF88713">
    <property type="entry name" value="Glycoside hydrolase/deacetylase"/>
    <property type="match status" value="1"/>
</dbReference>
<comment type="caution">
    <text evidence="2">The sequence shown here is derived from an EMBL/GenBank/DDBJ whole genome shotgun (WGS) entry which is preliminary data.</text>
</comment>
<dbReference type="GO" id="GO:0005975">
    <property type="term" value="P:carbohydrate metabolic process"/>
    <property type="evidence" value="ECO:0007669"/>
    <property type="project" value="InterPro"/>
</dbReference>
<dbReference type="Proteomes" id="UP001231736">
    <property type="component" value="Unassembled WGS sequence"/>
</dbReference>
<evidence type="ECO:0000313" key="4">
    <source>
        <dbReference type="Proteomes" id="UP001231736"/>
    </source>
</evidence>
<dbReference type="Pfam" id="PF04748">
    <property type="entry name" value="Polysacc_deac_2"/>
    <property type="match status" value="1"/>
</dbReference>
<keyword evidence="3" id="KW-1185">Reference proteome</keyword>
<dbReference type="GeneID" id="83544787"/>
<name>A0AAJ6NEC5_9PAST</name>
<dbReference type="EMBL" id="JASAVS010000002">
    <property type="protein sequence ID" value="MDP8084652.1"/>
    <property type="molecule type" value="Genomic_DNA"/>
</dbReference>
<dbReference type="RefSeq" id="WP_090919652.1">
    <property type="nucleotide sequence ID" value="NZ_CP016180.1"/>
</dbReference>
<dbReference type="InterPro" id="IPR006837">
    <property type="entry name" value="Divergent_DAC"/>
</dbReference>
<reference evidence="2" key="2">
    <citation type="journal article" date="2023" name="Front. Microbiol.">
        <title>Phylogeography and host specificity of Pasteurellaceae pathogenic to sea-farmed fish in the north-east Atlantic.</title>
        <authorList>
            <person name="Gulla S."/>
            <person name="Colquhoun D.J."/>
            <person name="Olsen A.B."/>
            <person name="Spilsberg B."/>
            <person name="Lagesen K."/>
            <person name="Aakesson C.P."/>
            <person name="Strom S."/>
            <person name="Manji F."/>
            <person name="Birkbeck T.H."/>
            <person name="Nilsen H.K."/>
        </authorList>
    </citation>
    <scope>NUCLEOTIDE SEQUENCE</scope>
    <source>
        <strain evidence="2">98B1</strain>
    </source>
</reference>
<dbReference type="EMBL" id="JASAYT010000022">
    <property type="protein sequence ID" value="MDP8175241.1"/>
    <property type="molecule type" value="Genomic_DNA"/>
</dbReference>
<sequence>MAKFVLPILIGSSSMVQAGKLAIVIDDIGYRQNDLAIYNLPKEISVSIIPSSPYAISRAELAFQQQRDILIHLPMQPLNSSISKGEKMLRVGMSKEKIKDLVISAKEGIPYAIGLNNHMGSAATKDETSMRYLMEVLSENKLFFLDSKTIGSSVAADIAKEFNIPTLVRNVFLDNSNKLSDLQHQFNYAIRYARKKGVAILIAHPRTHSIQVLKQKLRNLPKDIQLVNIGHLWRQEKILTEKPLNLFFNINSQTSQSTSRFVPLLRGVPKE</sequence>
<proteinExistence type="predicted"/>
<accession>A0AAJ6NEC5</accession>
<dbReference type="CDD" id="cd10936">
    <property type="entry name" value="CE4_DAC2"/>
    <property type="match status" value="1"/>
</dbReference>